<gene>
    <name evidence="6" type="ORF">DJ535_11135</name>
</gene>
<dbReference type="Pfam" id="PF03466">
    <property type="entry name" value="LysR_substrate"/>
    <property type="match status" value="1"/>
</dbReference>
<evidence type="ECO:0000256" key="4">
    <source>
        <dbReference type="ARBA" id="ARBA00023163"/>
    </source>
</evidence>
<dbReference type="NCBIfam" id="NF007667">
    <property type="entry name" value="PRK10341.1"/>
    <property type="match status" value="1"/>
</dbReference>
<sequence length="312" mass="35114">MHALPKTQYFIVFQEVVRCGSIRAAARSLGLTQPSVTKTIHDIEDYFGTELIIRNNTGIELSDAGKILLPHARTVLKDLSLAVNDMRRILDEPVMELAFGFSSLIGFTAMPDIITQFTRRYPIAQISMKEAQLSSLLPDLREGRLDFAIGTVTPDMPVQNLYVWPLFSAEFAFISRQDHPLAACETLNALRQARWVLPQTDMGYYQALSELLEHNVVNTDRVIHTDSVITIFNLVMHAGYITVLARAMSSPFEGFQLRELPVREILPQARYALVCPRNKRMSPGVEALVSVIRNYDWSRFAGLNVTENSPSS</sequence>
<dbReference type="RefSeq" id="WP_045444927.1">
    <property type="nucleotide sequence ID" value="NZ_QFVP01000006.1"/>
</dbReference>
<dbReference type="InterPro" id="IPR036390">
    <property type="entry name" value="WH_DNA-bd_sf"/>
</dbReference>
<accession>A0ABY2PU25</accession>
<dbReference type="Gene3D" id="1.10.10.10">
    <property type="entry name" value="Winged helix-like DNA-binding domain superfamily/Winged helix DNA-binding domain"/>
    <property type="match status" value="1"/>
</dbReference>
<feature type="domain" description="HTH lysR-type" evidence="5">
    <location>
        <begin position="5"/>
        <end position="62"/>
    </location>
</feature>
<keyword evidence="4" id="KW-0804">Transcription</keyword>
<dbReference type="InterPro" id="IPR036388">
    <property type="entry name" value="WH-like_DNA-bd_sf"/>
</dbReference>
<evidence type="ECO:0000256" key="2">
    <source>
        <dbReference type="ARBA" id="ARBA00023015"/>
    </source>
</evidence>
<dbReference type="InterPro" id="IPR000847">
    <property type="entry name" value="LysR_HTH_N"/>
</dbReference>
<keyword evidence="3" id="KW-0238">DNA-binding</keyword>
<comment type="caution">
    <text evidence="6">The sequence shown here is derived from an EMBL/GenBank/DDBJ whole genome shotgun (WGS) entry which is preliminary data.</text>
</comment>
<dbReference type="Proteomes" id="UP000306790">
    <property type="component" value="Unassembled WGS sequence"/>
</dbReference>
<proteinExistence type="inferred from homology"/>
<comment type="similarity">
    <text evidence="1">Belongs to the LysR transcriptional regulatory family.</text>
</comment>
<dbReference type="PANTHER" id="PTHR30419:SF7">
    <property type="entry name" value="HTH-TYPE TRANSCRIPTIONAL REGULATOR TDCA"/>
    <property type="match status" value="1"/>
</dbReference>
<dbReference type="Pfam" id="PF00126">
    <property type="entry name" value="HTH_1"/>
    <property type="match status" value="1"/>
</dbReference>
<evidence type="ECO:0000259" key="5">
    <source>
        <dbReference type="PROSITE" id="PS50931"/>
    </source>
</evidence>
<dbReference type="SUPFAM" id="SSF46785">
    <property type="entry name" value="Winged helix' DNA-binding domain"/>
    <property type="match status" value="1"/>
</dbReference>
<name>A0ABY2PU25_9ENTR</name>
<keyword evidence="7" id="KW-1185">Reference proteome</keyword>
<organism evidence="6 7">
    <name type="scientific">Citrobacter murliniae</name>
    <dbReference type="NCBI Taxonomy" id="67829"/>
    <lineage>
        <taxon>Bacteria</taxon>
        <taxon>Pseudomonadati</taxon>
        <taxon>Pseudomonadota</taxon>
        <taxon>Gammaproteobacteria</taxon>
        <taxon>Enterobacterales</taxon>
        <taxon>Enterobacteriaceae</taxon>
        <taxon>Citrobacter</taxon>
        <taxon>Citrobacter freundii complex</taxon>
    </lineage>
</organism>
<keyword evidence="2" id="KW-0805">Transcription regulation</keyword>
<evidence type="ECO:0000256" key="1">
    <source>
        <dbReference type="ARBA" id="ARBA00009437"/>
    </source>
</evidence>
<reference evidence="6 7" key="1">
    <citation type="submission" date="2018-05" db="EMBL/GenBank/DDBJ databases">
        <title>Isolation and genomic analyses of lactose-positive bacteria from faecal samples of preterm neonates.</title>
        <authorList>
            <person name="Chen Y."/>
            <person name="Brook T.C."/>
            <person name="O'Neill I."/>
            <person name="Soe C.Z."/>
            <person name="Hall L.J."/>
            <person name="Hoyles L."/>
        </authorList>
    </citation>
    <scope>NUCLEOTIDE SEQUENCE [LARGE SCALE GENOMIC DNA]</scope>
    <source>
        <strain evidence="6 7">P080C CL</strain>
    </source>
</reference>
<dbReference type="InterPro" id="IPR005119">
    <property type="entry name" value="LysR_subst-bd"/>
</dbReference>
<evidence type="ECO:0000313" key="6">
    <source>
        <dbReference type="EMBL" id="THE38261.1"/>
    </source>
</evidence>
<dbReference type="Gene3D" id="3.40.190.290">
    <property type="match status" value="1"/>
</dbReference>
<dbReference type="PANTHER" id="PTHR30419">
    <property type="entry name" value="HTH-TYPE TRANSCRIPTIONAL REGULATOR YBHD"/>
    <property type="match status" value="1"/>
</dbReference>
<dbReference type="PROSITE" id="PS50931">
    <property type="entry name" value="HTH_LYSR"/>
    <property type="match status" value="1"/>
</dbReference>
<protein>
    <submittedName>
        <fullName evidence="6">Transcriptional regulator TdcA</fullName>
    </submittedName>
</protein>
<evidence type="ECO:0000313" key="7">
    <source>
        <dbReference type="Proteomes" id="UP000306790"/>
    </source>
</evidence>
<dbReference type="PRINTS" id="PR00039">
    <property type="entry name" value="HTHLYSR"/>
</dbReference>
<dbReference type="EMBL" id="QFVP01000006">
    <property type="protein sequence ID" value="THE38261.1"/>
    <property type="molecule type" value="Genomic_DNA"/>
</dbReference>
<evidence type="ECO:0000256" key="3">
    <source>
        <dbReference type="ARBA" id="ARBA00023125"/>
    </source>
</evidence>
<dbReference type="InterPro" id="IPR050950">
    <property type="entry name" value="HTH-type_LysR_regulators"/>
</dbReference>
<dbReference type="SUPFAM" id="SSF53850">
    <property type="entry name" value="Periplasmic binding protein-like II"/>
    <property type="match status" value="1"/>
</dbReference>